<reference evidence="1" key="1">
    <citation type="submission" date="2018-02" db="EMBL/GenBank/DDBJ databases">
        <title>Rhizophora mucronata_Transcriptome.</title>
        <authorList>
            <person name="Meera S.P."/>
            <person name="Sreeshan A."/>
            <person name="Augustine A."/>
        </authorList>
    </citation>
    <scope>NUCLEOTIDE SEQUENCE</scope>
    <source>
        <tissue evidence="1">Leaf</tissue>
    </source>
</reference>
<sequence length="53" mass="6233">MILLKEWFKGPFCSWWVMTYEVITRAVPMYLVLIEENGEEKKREQGPIAIDGS</sequence>
<evidence type="ECO:0000313" key="1">
    <source>
        <dbReference type="EMBL" id="MBX42773.1"/>
    </source>
</evidence>
<organism evidence="1">
    <name type="scientific">Rhizophora mucronata</name>
    <name type="common">Asiatic mangrove</name>
    <dbReference type="NCBI Taxonomy" id="61149"/>
    <lineage>
        <taxon>Eukaryota</taxon>
        <taxon>Viridiplantae</taxon>
        <taxon>Streptophyta</taxon>
        <taxon>Embryophyta</taxon>
        <taxon>Tracheophyta</taxon>
        <taxon>Spermatophyta</taxon>
        <taxon>Magnoliopsida</taxon>
        <taxon>eudicotyledons</taxon>
        <taxon>Gunneridae</taxon>
        <taxon>Pentapetalae</taxon>
        <taxon>rosids</taxon>
        <taxon>fabids</taxon>
        <taxon>Malpighiales</taxon>
        <taxon>Rhizophoraceae</taxon>
        <taxon>Rhizophora</taxon>
    </lineage>
</organism>
<dbReference type="AlphaFoldDB" id="A0A2P2NJW1"/>
<accession>A0A2P2NJW1</accession>
<dbReference type="EMBL" id="GGEC01062289">
    <property type="protein sequence ID" value="MBX42773.1"/>
    <property type="molecule type" value="Transcribed_RNA"/>
</dbReference>
<protein>
    <submittedName>
        <fullName evidence="1">Uncharacterized protein</fullName>
    </submittedName>
</protein>
<name>A0A2P2NJW1_RHIMU</name>
<proteinExistence type="predicted"/>